<dbReference type="PANTHER" id="PTHR32328:SF0">
    <property type="entry name" value="L-SERYL-TRNA(SEC) SELENIUM TRANSFERASE"/>
    <property type="match status" value="1"/>
</dbReference>
<comment type="function">
    <text evidence="8">Converts seryl-tRNA(Sec) to selenocysteinyl-tRNA(Sec) required for selenoprotein biosynthesis.</text>
</comment>
<keyword evidence="5 8" id="KW-0648">Protein biosynthesis</keyword>
<dbReference type="UniPathway" id="UPA00906">
    <property type="reaction ID" value="UER00896"/>
</dbReference>
<dbReference type="OrthoDB" id="9787096at2"/>
<dbReference type="Pfam" id="PF12390">
    <property type="entry name" value="Se-cys_synth_N"/>
    <property type="match status" value="1"/>
</dbReference>
<evidence type="ECO:0000313" key="11">
    <source>
        <dbReference type="EMBL" id="ACI20337.1"/>
    </source>
</evidence>
<reference evidence="11 12" key="2">
    <citation type="journal article" date="2015" name="Genome Announc.">
        <title>Genome Sequence of the Sulfate-Reducing Thermophilic Bacterium Thermodesulfovibrio yellowstonii Strain DSM 11347T (Phylum Nitrospirae).</title>
        <authorList>
            <person name="Bhatnagar S."/>
            <person name="Badger J.H."/>
            <person name="Madupu R."/>
            <person name="Khouri H.M."/>
            <person name="O'Connor E.M."/>
            <person name="Robb F.T."/>
            <person name="Ward N.L."/>
            <person name="Eisen J.A."/>
        </authorList>
    </citation>
    <scope>NUCLEOTIDE SEQUENCE [LARGE SCALE GENOMIC DNA]</scope>
    <source>
        <strain evidence="12">ATCC 51303 / DSM 11347 / YP87</strain>
    </source>
</reference>
<evidence type="ECO:0000256" key="4">
    <source>
        <dbReference type="ARBA" id="ARBA00022898"/>
    </source>
</evidence>
<keyword evidence="12" id="KW-1185">Reference proteome</keyword>
<dbReference type="GO" id="GO:0005737">
    <property type="term" value="C:cytoplasm"/>
    <property type="evidence" value="ECO:0007669"/>
    <property type="project" value="UniProtKB-SubCell"/>
</dbReference>
<dbReference type="EMBL" id="CP001147">
    <property type="protein sequence ID" value="ACI20337.1"/>
    <property type="molecule type" value="Genomic_DNA"/>
</dbReference>
<comment type="subcellular location">
    <subcellularLocation>
        <location evidence="8">Cytoplasm</location>
    </subcellularLocation>
</comment>
<dbReference type="Proteomes" id="UP000000718">
    <property type="component" value="Chromosome"/>
</dbReference>
<dbReference type="STRING" id="289376.THEYE_A0538"/>
<dbReference type="Gene3D" id="3.40.640.10">
    <property type="entry name" value="Type I PLP-dependent aspartate aminotransferase-like (Major domain)"/>
    <property type="match status" value="1"/>
</dbReference>
<keyword evidence="4 8" id="KW-0663">Pyridoxal phosphate</keyword>
<dbReference type="InterPro" id="IPR015424">
    <property type="entry name" value="PyrdxlP-dep_Trfase"/>
</dbReference>
<comment type="cofactor">
    <cofactor evidence="1 8 9">
        <name>pyridoxal 5'-phosphate</name>
        <dbReference type="ChEBI" id="CHEBI:597326"/>
    </cofactor>
</comment>
<evidence type="ECO:0000256" key="2">
    <source>
        <dbReference type="ARBA" id="ARBA00022490"/>
    </source>
</evidence>
<evidence type="ECO:0000256" key="9">
    <source>
        <dbReference type="PIRSR" id="PIRSR618319-50"/>
    </source>
</evidence>
<dbReference type="NCBIfam" id="TIGR00474">
    <property type="entry name" value="selA"/>
    <property type="match status" value="1"/>
</dbReference>
<evidence type="ECO:0000256" key="8">
    <source>
        <dbReference type="HAMAP-Rule" id="MF_00423"/>
    </source>
</evidence>
<evidence type="ECO:0000313" key="12">
    <source>
        <dbReference type="Proteomes" id="UP000000718"/>
    </source>
</evidence>
<dbReference type="FunCoup" id="B5YJG6">
    <property type="interactions" value="100"/>
</dbReference>
<dbReference type="GO" id="GO:0001717">
    <property type="term" value="P:conversion of seryl-tRNAsec to selenocys-tRNAsec"/>
    <property type="evidence" value="ECO:0007669"/>
    <property type="project" value="UniProtKB-UniRule"/>
</dbReference>
<keyword evidence="3 8" id="KW-0808">Transferase</keyword>
<comment type="similarity">
    <text evidence="7 8">Belongs to the SelA family.</text>
</comment>
<keyword evidence="2 8" id="KW-0963">Cytoplasm</keyword>
<dbReference type="PANTHER" id="PTHR32328">
    <property type="entry name" value="L-SERYL-TRNA(SEC) SELENIUM TRANSFERASE"/>
    <property type="match status" value="1"/>
</dbReference>
<evidence type="ECO:0000256" key="7">
    <source>
        <dbReference type="ARBA" id="ARBA00044507"/>
    </source>
</evidence>
<dbReference type="EnsemblBacteria" id="ACI20337">
    <property type="protein sequence ID" value="ACI20337"/>
    <property type="gene ID" value="THEYE_A0538"/>
</dbReference>
<dbReference type="KEGG" id="tye:THEYE_A0538"/>
<organism evidence="11 12">
    <name type="scientific">Thermodesulfovibrio yellowstonii (strain ATCC 51303 / DSM 11347 / YP87)</name>
    <dbReference type="NCBI Taxonomy" id="289376"/>
    <lineage>
        <taxon>Bacteria</taxon>
        <taxon>Pseudomonadati</taxon>
        <taxon>Nitrospirota</taxon>
        <taxon>Thermodesulfovibrionia</taxon>
        <taxon>Thermodesulfovibrionales</taxon>
        <taxon>Thermodesulfovibrionaceae</taxon>
        <taxon>Thermodesulfovibrio</taxon>
    </lineage>
</organism>
<dbReference type="InterPro" id="IPR015421">
    <property type="entry name" value="PyrdxlP-dep_Trfase_major"/>
</dbReference>
<dbReference type="GO" id="GO:0004125">
    <property type="term" value="F:L-seryl-tRNA(Sec) selenium transferase activity"/>
    <property type="evidence" value="ECO:0000318"/>
    <property type="project" value="GO_Central"/>
</dbReference>
<reference evidence="12" key="1">
    <citation type="submission" date="2008-08" db="EMBL/GenBank/DDBJ databases">
        <title>The complete genome sequence of Thermodesulfovibrio yellowstonii strain ATCC 51303 / DSM 11347 / YP87.</title>
        <authorList>
            <person name="Dodson R.J."/>
            <person name="Durkin A.S."/>
            <person name="Wu M."/>
            <person name="Eisen J."/>
            <person name="Sutton G."/>
        </authorList>
    </citation>
    <scope>NUCLEOTIDE SEQUENCE [LARGE SCALE GENOMIC DNA]</scope>
    <source>
        <strain evidence="12">ATCC 51303 / DSM 11347 / YP87</strain>
    </source>
</reference>
<gene>
    <name evidence="8 11" type="primary">selA</name>
    <name evidence="11" type="ordered locus">THEYE_A0538</name>
</gene>
<dbReference type="InterPro" id="IPR025862">
    <property type="entry name" value="SelA_trans_N_dom"/>
</dbReference>
<dbReference type="HOGENOM" id="CLU_038142_1_0_0"/>
<dbReference type="Pfam" id="PF03841">
    <property type="entry name" value="SelA"/>
    <property type="match status" value="1"/>
</dbReference>
<dbReference type="eggNOG" id="COG1921">
    <property type="taxonomic scope" value="Bacteria"/>
</dbReference>
<accession>B5YJG6</accession>
<evidence type="ECO:0000259" key="10">
    <source>
        <dbReference type="Pfam" id="PF12390"/>
    </source>
</evidence>
<dbReference type="EC" id="2.9.1.1" evidence="8"/>
<proteinExistence type="inferred from homology"/>
<dbReference type="Gene3D" id="3.90.1150.180">
    <property type="match status" value="1"/>
</dbReference>
<dbReference type="InterPro" id="IPR018319">
    <property type="entry name" value="SelA-like"/>
</dbReference>
<comment type="catalytic activity">
    <reaction evidence="8">
        <text>L-seryl-tRNA(Sec) + selenophosphate + H(+) = L-selenocysteinyl-tRNA(Sec) + phosphate</text>
        <dbReference type="Rhea" id="RHEA:22728"/>
        <dbReference type="Rhea" id="RHEA-COMP:9742"/>
        <dbReference type="Rhea" id="RHEA-COMP:9743"/>
        <dbReference type="ChEBI" id="CHEBI:15378"/>
        <dbReference type="ChEBI" id="CHEBI:16144"/>
        <dbReference type="ChEBI" id="CHEBI:43474"/>
        <dbReference type="ChEBI" id="CHEBI:78533"/>
        <dbReference type="ChEBI" id="CHEBI:78573"/>
        <dbReference type="EC" id="2.9.1.1"/>
    </reaction>
</comment>
<evidence type="ECO:0000256" key="5">
    <source>
        <dbReference type="ARBA" id="ARBA00022917"/>
    </source>
</evidence>
<protein>
    <recommendedName>
        <fullName evidence="8">L-seryl-tRNA(Sec) selenium transferase</fullName>
        <ecNumber evidence="8">2.9.1.1</ecNumber>
    </recommendedName>
    <alternativeName>
        <fullName evidence="8">Selenocysteine synthase</fullName>
        <shortName evidence="8">Sec synthase</shortName>
    </alternativeName>
    <alternativeName>
        <fullName evidence="8">Selenocysteinyl-tRNA(Sec) synthase</fullName>
    </alternativeName>
</protein>
<keyword evidence="6 8" id="KW-0711">Selenium</keyword>
<evidence type="ECO:0000256" key="6">
    <source>
        <dbReference type="ARBA" id="ARBA00023266"/>
    </source>
</evidence>
<dbReference type="AlphaFoldDB" id="B5YJG6"/>
<dbReference type="InterPro" id="IPR004534">
    <property type="entry name" value="SelA_trans"/>
</dbReference>
<dbReference type="GO" id="GO:0001514">
    <property type="term" value="P:selenocysteine incorporation"/>
    <property type="evidence" value="ECO:0007669"/>
    <property type="project" value="UniProtKB-UniRule"/>
</dbReference>
<dbReference type="PATRIC" id="fig|289376.4.peg.532"/>
<feature type="modified residue" description="N6-(pyridoxal phosphate)lysine" evidence="8 9">
    <location>
        <position position="293"/>
    </location>
</feature>
<dbReference type="InParanoid" id="B5YJG6"/>
<dbReference type="SUPFAM" id="SSF53383">
    <property type="entry name" value="PLP-dependent transferases"/>
    <property type="match status" value="1"/>
</dbReference>
<evidence type="ECO:0000256" key="1">
    <source>
        <dbReference type="ARBA" id="ARBA00001933"/>
    </source>
</evidence>
<comment type="pathway">
    <text evidence="8">Aminoacyl-tRNA biosynthesis; selenocysteinyl-tRNA(Sec) biosynthesis; selenocysteinyl-tRNA(Sec) from L-seryl-tRNA(Sec) (bacterial route): step 1/1.</text>
</comment>
<name>B5YJG6_THEYD</name>
<dbReference type="HAMAP" id="MF_00423">
    <property type="entry name" value="SelA"/>
    <property type="match status" value="1"/>
</dbReference>
<feature type="domain" description="L-seryl-tRNA selenium transferase N-terminal" evidence="10">
    <location>
        <begin position="9"/>
        <end position="48"/>
    </location>
</feature>
<evidence type="ECO:0000256" key="3">
    <source>
        <dbReference type="ARBA" id="ARBA00022679"/>
    </source>
</evidence>
<sequence length="457" mass="51196">MNLDKTKLLRNIPAVDRILKNERIETLLSNYSYSLVRECTRKVLNRLRDKILKGYVSQIDEDKIVEEIEKSLNQRYSLRPVINATGVVIHTNLGRAILPDEAIKHVIEIATSYSNLEYDLEKGQRGKRYVHIVDAIKKIADVSGAVVVNNNAGAVFLCLNTLARGKEVIVSRGELVEIGGSFRIPDVMTQSGAILKEVGTTNKTRLSDYENAINENTAFLLKVHRSNFKIVGFTEEVSIRELSNLGKQKGIPVMVDLGSGCFIDLKRYGFFTEPSVQEVVREGADIVTFSGDKLLGGAQAGFIIGRDDLIEQISKNPLMRALRVDKMTLAALEATLMLYLDEKEAIEKIPTLRMIVESPEKIKNRALKILRMFKKEGIDATLKEDVSMPGGGSLPENGIKTYVVAIKTTQTEEFIKKLRKTEPPVIARIKEDFVIFDVRTLQEKEIPLLVKAIKQVL</sequence>